<evidence type="ECO:0000313" key="2">
    <source>
        <dbReference type="EnsemblPlants" id="AUR62038460-RA:cds"/>
    </source>
</evidence>
<evidence type="ECO:0000256" key="1">
    <source>
        <dbReference type="SAM" id="MobiDB-lite"/>
    </source>
</evidence>
<reference evidence="2" key="1">
    <citation type="journal article" date="2017" name="Nature">
        <title>The genome of Chenopodium quinoa.</title>
        <authorList>
            <person name="Jarvis D.E."/>
            <person name="Ho Y.S."/>
            <person name="Lightfoot D.J."/>
            <person name="Schmoeckel S.M."/>
            <person name="Li B."/>
            <person name="Borm T.J.A."/>
            <person name="Ohyanagi H."/>
            <person name="Mineta K."/>
            <person name="Michell C.T."/>
            <person name="Saber N."/>
            <person name="Kharbatia N.M."/>
            <person name="Rupper R.R."/>
            <person name="Sharp A.R."/>
            <person name="Dally N."/>
            <person name="Boughton B.A."/>
            <person name="Woo Y.H."/>
            <person name="Gao G."/>
            <person name="Schijlen E.G.W.M."/>
            <person name="Guo X."/>
            <person name="Momin A.A."/>
            <person name="Negrao S."/>
            <person name="Al-Babili S."/>
            <person name="Gehring C."/>
            <person name="Roessner U."/>
            <person name="Jung C."/>
            <person name="Murphy K."/>
            <person name="Arold S.T."/>
            <person name="Gojobori T."/>
            <person name="van der Linden C.G."/>
            <person name="van Loo E.N."/>
            <person name="Jellen E.N."/>
            <person name="Maughan P.J."/>
            <person name="Tester M."/>
        </authorList>
    </citation>
    <scope>NUCLEOTIDE SEQUENCE [LARGE SCALE GENOMIC DNA]</scope>
    <source>
        <strain evidence="2">cv. PI 614886</strain>
    </source>
</reference>
<proteinExistence type="predicted"/>
<feature type="compositionally biased region" description="Basic and acidic residues" evidence="1">
    <location>
        <begin position="109"/>
        <end position="124"/>
    </location>
</feature>
<organism evidence="2 3">
    <name type="scientific">Chenopodium quinoa</name>
    <name type="common">Quinoa</name>
    <dbReference type="NCBI Taxonomy" id="63459"/>
    <lineage>
        <taxon>Eukaryota</taxon>
        <taxon>Viridiplantae</taxon>
        <taxon>Streptophyta</taxon>
        <taxon>Embryophyta</taxon>
        <taxon>Tracheophyta</taxon>
        <taxon>Spermatophyta</taxon>
        <taxon>Magnoliopsida</taxon>
        <taxon>eudicotyledons</taxon>
        <taxon>Gunneridae</taxon>
        <taxon>Pentapetalae</taxon>
        <taxon>Caryophyllales</taxon>
        <taxon>Chenopodiaceae</taxon>
        <taxon>Chenopodioideae</taxon>
        <taxon>Atripliceae</taxon>
        <taxon>Chenopodium</taxon>
    </lineage>
</organism>
<accession>A0A803N0H6</accession>
<keyword evidence="3" id="KW-1185">Reference proteome</keyword>
<dbReference type="AlphaFoldDB" id="A0A803N0H6"/>
<evidence type="ECO:0000313" key="3">
    <source>
        <dbReference type="Proteomes" id="UP000596660"/>
    </source>
</evidence>
<reference evidence="2" key="2">
    <citation type="submission" date="2021-03" db="UniProtKB">
        <authorList>
            <consortium name="EnsemblPlants"/>
        </authorList>
    </citation>
    <scope>IDENTIFICATION</scope>
</reference>
<name>A0A803N0H6_CHEQI</name>
<dbReference type="EnsemblPlants" id="AUR62038460-RA">
    <property type="protein sequence ID" value="AUR62038460-RA:cds"/>
    <property type="gene ID" value="AUR62038460"/>
</dbReference>
<protein>
    <submittedName>
        <fullName evidence="2">Uncharacterized protein</fullName>
    </submittedName>
</protein>
<dbReference type="Proteomes" id="UP000596660">
    <property type="component" value="Unplaced"/>
</dbReference>
<dbReference type="OMA" id="NTPDHEP"/>
<feature type="region of interest" description="Disordered" evidence="1">
    <location>
        <begin position="102"/>
        <end position="132"/>
    </location>
</feature>
<dbReference type="Gramene" id="AUR62038460-RA">
    <property type="protein sequence ID" value="AUR62038460-RA:cds"/>
    <property type="gene ID" value="AUR62038460"/>
</dbReference>
<sequence>MGSKCKKALVAESVRDSLHNWCKRVKEKSRRSLAARSVCSLDDIDEVTTVASLTLSRSSSVASLNEVKITEVEHPNEAGPQDSVVPDELSFRMSEYISQSAENTFLNTPDHEPLSNDNEGKAETLADLLQKT</sequence>